<evidence type="ECO:0000313" key="4">
    <source>
        <dbReference type="Proteomes" id="UP000410492"/>
    </source>
</evidence>
<feature type="compositionally biased region" description="Polar residues" evidence="1">
    <location>
        <begin position="107"/>
        <end position="117"/>
    </location>
</feature>
<reference evidence="3 4" key="1">
    <citation type="submission" date="2019-01" db="EMBL/GenBank/DDBJ databases">
        <authorList>
            <person name="Sayadi A."/>
        </authorList>
    </citation>
    <scope>NUCLEOTIDE SEQUENCE [LARGE SCALE GENOMIC DNA]</scope>
</reference>
<protein>
    <recommendedName>
        <fullName evidence="5">Corticotropin-releasing factor domain-containing protein</fullName>
    </recommendedName>
</protein>
<dbReference type="AlphaFoldDB" id="A0A653CJ33"/>
<evidence type="ECO:0008006" key="5">
    <source>
        <dbReference type="Google" id="ProtNLM"/>
    </source>
</evidence>
<dbReference type="Proteomes" id="UP000410492">
    <property type="component" value="Unassembled WGS sequence"/>
</dbReference>
<sequence>MFGCLVLVSITSASCAQQYEYTPFNFGGRTNDQHINSIFGIAGSISGDQYAQNGQNSRFQQIGRQRVYGRPNFIHRQQSMFQSQQTYIQPQINIPQVLRPTAGGVNPQKSDQSQQPEQYPHAILGPNGVPLETPEVIAARELHFQLKMLAEMRNKEERMRHKNRHRLQPAEYEDEDYDYDENGRIIQPNTLKGRYHQ</sequence>
<feature type="region of interest" description="Disordered" evidence="1">
    <location>
        <begin position="101"/>
        <end position="121"/>
    </location>
</feature>
<name>A0A653CJ33_CALMS</name>
<proteinExistence type="predicted"/>
<keyword evidence="2" id="KW-0732">Signal</keyword>
<feature type="signal peptide" evidence="2">
    <location>
        <begin position="1"/>
        <end position="16"/>
    </location>
</feature>
<evidence type="ECO:0000313" key="3">
    <source>
        <dbReference type="EMBL" id="VEN47928.1"/>
    </source>
</evidence>
<keyword evidence="4" id="KW-1185">Reference proteome</keyword>
<dbReference type="EMBL" id="CAACVG010007996">
    <property type="protein sequence ID" value="VEN47928.1"/>
    <property type="molecule type" value="Genomic_DNA"/>
</dbReference>
<accession>A0A653CJ33</accession>
<evidence type="ECO:0000256" key="1">
    <source>
        <dbReference type="SAM" id="MobiDB-lite"/>
    </source>
</evidence>
<dbReference type="OrthoDB" id="6754134at2759"/>
<gene>
    <name evidence="3" type="ORF">CALMAC_LOCUS9572</name>
</gene>
<feature type="chain" id="PRO_5024888068" description="Corticotropin-releasing factor domain-containing protein" evidence="2">
    <location>
        <begin position="17"/>
        <end position="197"/>
    </location>
</feature>
<organism evidence="3 4">
    <name type="scientific">Callosobruchus maculatus</name>
    <name type="common">Southern cowpea weevil</name>
    <name type="synonym">Pulse bruchid</name>
    <dbReference type="NCBI Taxonomy" id="64391"/>
    <lineage>
        <taxon>Eukaryota</taxon>
        <taxon>Metazoa</taxon>
        <taxon>Ecdysozoa</taxon>
        <taxon>Arthropoda</taxon>
        <taxon>Hexapoda</taxon>
        <taxon>Insecta</taxon>
        <taxon>Pterygota</taxon>
        <taxon>Neoptera</taxon>
        <taxon>Endopterygota</taxon>
        <taxon>Coleoptera</taxon>
        <taxon>Polyphaga</taxon>
        <taxon>Cucujiformia</taxon>
        <taxon>Chrysomeloidea</taxon>
        <taxon>Chrysomelidae</taxon>
        <taxon>Bruchinae</taxon>
        <taxon>Bruchini</taxon>
        <taxon>Callosobruchus</taxon>
    </lineage>
</organism>
<evidence type="ECO:0000256" key="2">
    <source>
        <dbReference type="SAM" id="SignalP"/>
    </source>
</evidence>